<dbReference type="Proteomes" id="UP001500213">
    <property type="component" value="Unassembled WGS sequence"/>
</dbReference>
<evidence type="ECO:0000256" key="8">
    <source>
        <dbReference type="ARBA" id="ARBA00044633"/>
    </source>
</evidence>
<comment type="caution">
    <text evidence="13">The sequence shown here is derived from an EMBL/GenBank/DDBJ whole genome shotgun (WGS) entry which is preliminary data.</text>
</comment>
<feature type="binding site" evidence="9">
    <location>
        <position position="401"/>
    </location>
    <ligand>
        <name>phosphoenolpyruvate</name>
        <dbReference type="ChEBI" id="CHEBI:58702"/>
    </ligand>
</feature>
<dbReference type="SUPFAM" id="SSF56801">
    <property type="entry name" value="Acetyl-CoA synthetase-like"/>
    <property type="match status" value="1"/>
</dbReference>
<dbReference type="InterPro" id="IPR045851">
    <property type="entry name" value="AMP-bd_C_sf"/>
</dbReference>
<evidence type="ECO:0000259" key="11">
    <source>
        <dbReference type="Pfam" id="PF00501"/>
    </source>
</evidence>
<feature type="binding site" evidence="9">
    <location>
        <position position="176"/>
    </location>
    <ligand>
        <name>3-phosphoshikimate</name>
        <dbReference type="ChEBI" id="CHEBI:145989"/>
    </ligand>
</feature>
<feature type="binding site" evidence="9">
    <location>
        <position position="22"/>
    </location>
    <ligand>
        <name>phosphoenolpyruvate</name>
        <dbReference type="ChEBI" id="CHEBI:58702"/>
    </ligand>
</feature>
<feature type="binding site" evidence="9">
    <location>
        <position position="131"/>
    </location>
    <ligand>
        <name>phosphoenolpyruvate</name>
        <dbReference type="ChEBI" id="CHEBI:58702"/>
    </ligand>
</feature>
<evidence type="ECO:0000313" key="14">
    <source>
        <dbReference type="Proteomes" id="UP001500213"/>
    </source>
</evidence>
<dbReference type="CDD" id="cd01556">
    <property type="entry name" value="EPSP_synthase"/>
    <property type="match status" value="1"/>
</dbReference>
<feature type="active site" description="Proton acceptor" evidence="9">
    <location>
        <position position="327"/>
    </location>
</feature>
<gene>
    <name evidence="13" type="primary">aroA_2</name>
    <name evidence="9" type="synonym">aroA</name>
    <name evidence="13" type="ORF">GCM10022288_31550</name>
</gene>
<keyword evidence="9" id="KW-0963">Cytoplasm</keyword>
<dbReference type="Pfam" id="PF00275">
    <property type="entry name" value="EPSP_synthase"/>
    <property type="match status" value="1"/>
</dbReference>
<feature type="domain" description="AMP-binding enzyme C-terminal" evidence="12">
    <location>
        <begin position="931"/>
        <end position="1008"/>
    </location>
</feature>
<keyword evidence="5 9" id="KW-0028">Amino-acid biosynthesis</keyword>
<organism evidence="13 14">
    <name type="scientific">Gryllotalpicola kribbensis</name>
    <dbReference type="NCBI Taxonomy" id="993084"/>
    <lineage>
        <taxon>Bacteria</taxon>
        <taxon>Bacillati</taxon>
        <taxon>Actinomycetota</taxon>
        <taxon>Actinomycetes</taxon>
        <taxon>Micrococcales</taxon>
        <taxon>Microbacteriaceae</taxon>
        <taxon>Gryllotalpicola</taxon>
    </lineage>
</organism>
<keyword evidence="6 9" id="KW-0808">Transferase</keyword>
<comment type="catalytic activity">
    <reaction evidence="8">
        <text>3-phosphoshikimate + phosphoenolpyruvate = 5-O-(1-carboxyvinyl)-3-phosphoshikimate + phosphate</text>
        <dbReference type="Rhea" id="RHEA:21256"/>
        <dbReference type="ChEBI" id="CHEBI:43474"/>
        <dbReference type="ChEBI" id="CHEBI:57701"/>
        <dbReference type="ChEBI" id="CHEBI:58702"/>
        <dbReference type="ChEBI" id="CHEBI:145989"/>
        <dbReference type="EC" id="2.5.1.19"/>
    </reaction>
    <physiologicalReaction direction="left-to-right" evidence="8">
        <dbReference type="Rhea" id="RHEA:21257"/>
    </physiologicalReaction>
</comment>
<dbReference type="InterPro" id="IPR000873">
    <property type="entry name" value="AMP-dep_synth/lig_dom"/>
</dbReference>
<feature type="binding site" evidence="9">
    <location>
        <position position="358"/>
    </location>
    <ligand>
        <name>phosphoenolpyruvate</name>
        <dbReference type="ChEBI" id="CHEBI:58702"/>
    </ligand>
</feature>
<dbReference type="HAMAP" id="MF_00210">
    <property type="entry name" value="EPSP_synth"/>
    <property type="match status" value="1"/>
</dbReference>
<feature type="binding site" evidence="9">
    <location>
        <position position="27"/>
    </location>
    <ligand>
        <name>3-phosphoshikimate</name>
        <dbReference type="ChEBI" id="CHEBI:145989"/>
    </ligand>
</feature>
<evidence type="ECO:0000256" key="4">
    <source>
        <dbReference type="ARBA" id="ARBA00022598"/>
    </source>
</evidence>
<dbReference type="Gene3D" id="3.40.50.12780">
    <property type="entry name" value="N-terminal domain of ligase-like"/>
    <property type="match status" value="1"/>
</dbReference>
<reference evidence="14" key="1">
    <citation type="journal article" date="2019" name="Int. J. Syst. Evol. Microbiol.">
        <title>The Global Catalogue of Microorganisms (GCM) 10K type strain sequencing project: providing services to taxonomists for standard genome sequencing and annotation.</title>
        <authorList>
            <consortium name="The Broad Institute Genomics Platform"/>
            <consortium name="The Broad Institute Genome Sequencing Center for Infectious Disease"/>
            <person name="Wu L."/>
            <person name="Ma J."/>
        </authorList>
    </citation>
    <scope>NUCLEOTIDE SEQUENCE [LARGE SCALE GENOMIC DNA]</scope>
    <source>
        <strain evidence="14">JCM 17593</strain>
    </source>
</reference>
<comment type="subunit">
    <text evidence="9">Monomer.</text>
</comment>
<dbReference type="SUPFAM" id="SSF55205">
    <property type="entry name" value="EPT/RTPC-like"/>
    <property type="match status" value="1"/>
</dbReference>
<dbReference type="Gene3D" id="3.65.10.10">
    <property type="entry name" value="Enolpyruvate transferase domain"/>
    <property type="match status" value="2"/>
</dbReference>
<name>A0ABP8B0R4_9MICO</name>
<dbReference type="PROSITE" id="PS00455">
    <property type="entry name" value="AMP_BINDING"/>
    <property type="match status" value="1"/>
</dbReference>
<feature type="binding site" evidence="9">
    <location>
        <position position="354"/>
    </location>
    <ligand>
        <name>3-phosphoshikimate</name>
        <dbReference type="ChEBI" id="CHEBI:145989"/>
    </ligand>
</feature>
<dbReference type="Pfam" id="PF00501">
    <property type="entry name" value="AMP-binding"/>
    <property type="match status" value="1"/>
</dbReference>
<feature type="binding site" evidence="9">
    <location>
        <position position="327"/>
    </location>
    <ligand>
        <name>3-phosphoshikimate</name>
        <dbReference type="ChEBI" id="CHEBI:145989"/>
    </ligand>
</feature>
<dbReference type="PANTHER" id="PTHR43201">
    <property type="entry name" value="ACYL-COA SYNTHETASE"/>
    <property type="match status" value="1"/>
</dbReference>
<dbReference type="PANTHER" id="PTHR43201:SF5">
    <property type="entry name" value="MEDIUM-CHAIN ACYL-COA LIGASE ACSF2, MITOCHONDRIAL"/>
    <property type="match status" value="1"/>
</dbReference>
<comment type="pathway">
    <text evidence="1 9">Metabolic intermediate biosynthesis; chorismate biosynthesis; chorismate from D-erythrose 4-phosphate and phosphoenolpyruvate: step 6/7.</text>
</comment>
<sequence length="1026" mass="110343">MQLISRGTTHKLEGTLEIPVSKYHAHRALVLAALAEGTSVITGISSTRQVEWTVSVLRALGTGIEITDSGYVVTGTGGRFHGAPVNERGSRGEDGLLNVGSSGTTLYFITGLMSLSDRPTTVTGMKYFRRRPIKALLTALTEMGLELESTNDCPPITVQPKRPKGGDVHIAGTLSQWVSGLLLTAMFAETDTTIHITGGQLNEQPYVDLTVRMMRHWGFRVDVSEDWLTYTVPANQTGTAADYTIPADIGSAAFGIAAAALHPSDVLFRGLPAATTAEVDHPEAEFLDIAASMGVPMVIDDETGWVRIKHDGITLKPFDIDATPIPDLLPILSVMANFAEGTSHLRNVGHVRLKESDRVAAMLQLNKMGGDATQEPTELHLNGTAGARGKGAKLSSFNDHRVLMSLAIAGTKSDGETSLTYPRAYRISYPTFLEAMTSIGLDIDVDAPSKGEGDDDETQVQASAPVSAEPLVLPIAVREYARTKADEAAVIEVGGTAPVTTTWGELQAEADKVSQLLLELGVEKGESVGVQLPNWSEFVAISLGAMQIGAVVTPIMPVFGPREVAMTLSRSRARVLFLPNLFRKRHASIELVSVADEARQQGRKLHLEHVIVLQAENRDGGEAVNVPPIPEEAVARAEAASWTWRYYENALGSVDPDLEQIADRMPAADDVCQLLFTSGTTGEPKGVQHPYRTLGLATALHVQRSGLTADDRVYIPSPLAHQTGFLYGMLLAWRLGVASVIQPVWDGQVALDQAFGQAKASFVQAATPFLTDLVALVEGGQPKPESLRIFVATGAAVPRELAGRATTVLDTAVLGAFGTTETCLATLSGPGDQPESMWGTDGRVLDGIRLRIVDDEGVEVPVGTEGNFEFASPTLFGGYLERPDLTADVFTEDGWYKTGDLAFVDEAGYLHITGRVKDVINRGGEKIPVVEIENLLYQHPLVADVAIVAMPDPRLGERACAFIVSAKADGRLEFAAMQEYLNTHGVSKYYWPERLEYIDELPRNAVGKIQKNVLREQAAALVAGDK</sequence>
<feature type="binding site" evidence="9">
    <location>
        <position position="103"/>
    </location>
    <ligand>
        <name>phosphoenolpyruvate</name>
        <dbReference type="ChEBI" id="CHEBI:58702"/>
    </ligand>
</feature>
<feature type="binding site" evidence="9">
    <location>
        <position position="176"/>
    </location>
    <ligand>
        <name>phosphoenolpyruvate</name>
        <dbReference type="ChEBI" id="CHEBI:58702"/>
    </ligand>
</feature>
<dbReference type="InterPro" id="IPR036968">
    <property type="entry name" value="Enolpyruvate_Tfrase_sf"/>
</dbReference>
<evidence type="ECO:0000256" key="3">
    <source>
        <dbReference type="ARBA" id="ARBA00009948"/>
    </source>
</evidence>
<comment type="caution">
    <text evidence="9">Lacks conserved residue(s) required for the propagation of feature annotation.</text>
</comment>
<dbReference type="InterPro" id="IPR013792">
    <property type="entry name" value="RNA3'P_cycl/enolpyr_Trfase_a/b"/>
</dbReference>
<keyword evidence="14" id="KW-1185">Reference proteome</keyword>
<evidence type="ECO:0000256" key="9">
    <source>
        <dbReference type="HAMAP-Rule" id="MF_00210"/>
    </source>
</evidence>
<evidence type="ECO:0000256" key="1">
    <source>
        <dbReference type="ARBA" id="ARBA00004811"/>
    </source>
</evidence>
<dbReference type="EMBL" id="BAABBX010000018">
    <property type="protein sequence ID" value="GAA4195119.1"/>
    <property type="molecule type" value="Genomic_DNA"/>
</dbReference>
<dbReference type="NCBIfam" id="TIGR01356">
    <property type="entry name" value="aroA"/>
    <property type="match status" value="1"/>
</dbReference>
<evidence type="ECO:0000256" key="2">
    <source>
        <dbReference type="ARBA" id="ARBA00006432"/>
    </source>
</evidence>
<keyword evidence="7 9" id="KW-0057">Aromatic amino acid biosynthesis</keyword>
<dbReference type="InterPro" id="IPR020845">
    <property type="entry name" value="AMP-binding_CS"/>
</dbReference>
<feature type="domain" description="Enolpyruvate transferase" evidence="10">
    <location>
        <begin position="9"/>
        <end position="436"/>
    </location>
</feature>
<dbReference type="InterPro" id="IPR006264">
    <property type="entry name" value="EPSP_synthase"/>
</dbReference>
<dbReference type="RefSeq" id="WP_344778681.1">
    <property type="nucleotide sequence ID" value="NZ_BAABBX010000018.1"/>
</dbReference>
<comment type="subcellular location">
    <subcellularLocation>
        <location evidence="9">Cytoplasm</location>
    </subcellularLocation>
</comment>
<dbReference type="EC" id="2.5.1.19" evidence="9"/>
<keyword evidence="4" id="KW-0436">Ligase</keyword>
<feature type="domain" description="AMP-dependent synthetase/ligase" evidence="11">
    <location>
        <begin position="478"/>
        <end position="880"/>
    </location>
</feature>
<comment type="function">
    <text evidence="9">Catalyzes the transfer of the enolpyruvyl moiety of phosphoenolpyruvate (PEP) to the 5-hydroxyl of shikimate-3-phosphate (S3P) to produce enolpyruvyl shikimate-3-phosphate and inorganic phosphate.</text>
</comment>
<evidence type="ECO:0000259" key="10">
    <source>
        <dbReference type="Pfam" id="PF00275"/>
    </source>
</evidence>
<evidence type="ECO:0000256" key="6">
    <source>
        <dbReference type="ARBA" id="ARBA00022679"/>
    </source>
</evidence>
<evidence type="ECO:0000256" key="7">
    <source>
        <dbReference type="ARBA" id="ARBA00023141"/>
    </source>
</evidence>
<evidence type="ECO:0000259" key="12">
    <source>
        <dbReference type="Pfam" id="PF13193"/>
    </source>
</evidence>
<dbReference type="InterPro" id="IPR025110">
    <property type="entry name" value="AMP-bd_C"/>
</dbReference>
<dbReference type="Gene3D" id="3.30.300.30">
    <property type="match status" value="1"/>
</dbReference>
<dbReference type="InterPro" id="IPR042099">
    <property type="entry name" value="ANL_N_sf"/>
</dbReference>
<dbReference type="InterPro" id="IPR001986">
    <property type="entry name" value="Enolpyruvate_Tfrase_dom"/>
</dbReference>
<comment type="similarity">
    <text evidence="3 9">Belongs to the EPSP synthase family.</text>
</comment>
<evidence type="ECO:0000313" key="13">
    <source>
        <dbReference type="EMBL" id="GAA4195119.1"/>
    </source>
</evidence>
<proteinExistence type="inferred from homology"/>
<feature type="binding site" evidence="9">
    <location>
        <position position="175"/>
    </location>
    <ligand>
        <name>3-phosphoshikimate</name>
        <dbReference type="ChEBI" id="CHEBI:145989"/>
    </ligand>
</feature>
<protein>
    <recommendedName>
        <fullName evidence="9">3-phosphoshikimate 1-carboxyvinyltransferase</fullName>
        <ecNumber evidence="9">2.5.1.19</ecNumber>
    </recommendedName>
    <alternativeName>
        <fullName evidence="9">5-enolpyruvylshikimate-3-phosphate synthase</fullName>
        <shortName evidence="9">EPSP synthase</shortName>
        <shortName evidence="9">EPSPS</shortName>
    </alternativeName>
</protein>
<accession>A0ABP8B0R4</accession>
<comment type="similarity">
    <text evidence="2">Belongs to the ATP-dependent AMP-binding enzyme family.</text>
</comment>
<feature type="binding site" evidence="9">
    <location>
        <position position="22"/>
    </location>
    <ligand>
        <name>3-phosphoshikimate</name>
        <dbReference type="ChEBI" id="CHEBI:145989"/>
    </ligand>
</feature>
<dbReference type="Pfam" id="PF13193">
    <property type="entry name" value="AMP-binding_C"/>
    <property type="match status" value="1"/>
</dbReference>
<evidence type="ECO:0000256" key="5">
    <source>
        <dbReference type="ARBA" id="ARBA00022605"/>
    </source>
</evidence>